<dbReference type="EMBL" id="CM055735">
    <property type="protein sequence ID" value="KAJ8007642.1"/>
    <property type="molecule type" value="Genomic_DNA"/>
</dbReference>
<dbReference type="Proteomes" id="UP001157502">
    <property type="component" value="Chromosome 8"/>
</dbReference>
<reference evidence="1" key="1">
    <citation type="submission" date="2021-05" db="EMBL/GenBank/DDBJ databases">
        <authorList>
            <person name="Pan Q."/>
            <person name="Jouanno E."/>
            <person name="Zahm M."/>
            <person name="Klopp C."/>
            <person name="Cabau C."/>
            <person name="Louis A."/>
            <person name="Berthelot C."/>
            <person name="Parey E."/>
            <person name="Roest Crollius H."/>
            <person name="Montfort J."/>
            <person name="Robinson-Rechavi M."/>
            <person name="Bouchez O."/>
            <person name="Lampietro C."/>
            <person name="Lopez Roques C."/>
            <person name="Donnadieu C."/>
            <person name="Postlethwait J."/>
            <person name="Bobe J."/>
            <person name="Dillon D."/>
            <person name="Chandos A."/>
            <person name="von Hippel F."/>
            <person name="Guiguen Y."/>
        </authorList>
    </citation>
    <scope>NUCLEOTIDE SEQUENCE</scope>
    <source>
        <strain evidence="1">YG-Jan2019</strain>
    </source>
</reference>
<evidence type="ECO:0000313" key="1">
    <source>
        <dbReference type="EMBL" id="KAJ8007642.1"/>
    </source>
</evidence>
<protein>
    <submittedName>
        <fullName evidence="1">Uncharacterized protein</fullName>
    </submittedName>
</protein>
<gene>
    <name evidence="1" type="ORF">DPEC_G00096290</name>
</gene>
<comment type="caution">
    <text evidence="1">The sequence shown here is derived from an EMBL/GenBank/DDBJ whole genome shotgun (WGS) entry which is preliminary data.</text>
</comment>
<keyword evidence="2" id="KW-1185">Reference proteome</keyword>
<name>A0ACC2GVR7_DALPE</name>
<evidence type="ECO:0000313" key="2">
    <source>
        <dbReference type="Proteomes" id="UP001157502"/>
    </source>
</evidence>
<proteinExistence type="predicted"/>
<sequence length="99" mass="11265">MIPISGKNGLTSKVETLNQRYHGQSGNKPAQQKRRVKPFGGHLDTSDDEGSHHGDHAYPDLRLVLLAGLEHNHYIQMSKMQLRFRLSLSKPFFIMCLHT</sequence>
<organism evidence="1 2">
    <name type="scientific">Dallia pectoralis</name>
    <name type="common">Alaska blackfish</name>
    <dbReference type="NCBI Taxonomy" id="75939"/>
    <lineage>
        <taxon>Eukaryota</taxon>
        <taxon>Metazoa</taxon>
        <taxon>Chordata</taxon>
        <taxon>Craniata</taxon>
        <taxon>Vertebrata</taxon>
        <taxon>Euteleostomi</taxon>
        <taxon>Actinopterygii</taxon>
        <taxon>Neopterygii</taxon>
        <taxon>Teleostei</taxon>
        <taxon>Protacanthopterygii</taxon>
        <taxon>Esociformes</taxon>
        <taxon>Umbridae</taxon>
        <taxon>Dallia</taxon>
    </lineage>
</organism>
<accession>A0ACC2GVR7</accession>